<feature type="transmembrane region" description="Helical" evidence="6">
    <location>
        <begin position="71"/>
        <end position="97"/>
    </location>
</feature>
<evidence type="ECO:0000256" key="4">
    <source>
        <dbReference type="ARBA" id="ARBA00022989"/>
    </source>
</evidence>
<evidence type="ECO:0000256" key="5">
    <source>
        <dbReference type="ARBA" id="ARBA00023136"/>
    </source>
</evidence>
<dbReference type="PANTHER" id="PTHR11206">
    <property type="entry name" value="MULTIDRUG RESISTANCE PROTEIN"/>
    <property type="match status" value="1"/>
</dbReference>
<comment type="subcellular location">
    <subcellularLocation>
        <location evidence="1">Membrane</location>
        <topology evidence="1">Multi-pass membrane protein</topology>
    </subcellularLocation>
</comment>
<evidence type="ECO:0000313" key="7">
    <source>
        <dbReference type="EMBL" id="CDZ98042.1"/>
    </source>
</evidence>
<organism evidence="7">
    <name type="scientific">Phaffia rhodozyma</name>
    <name type="common">Yeast</name>
    <name type="synonym">Xanthophyllomyces dendrorhous</name>
    <dbReference type="NCBI Taxonomy" id="264483"/>
    <lineage>
        <taxon>Eukaryota</taxon>
        <taxon>Fungi</taxon>
        <taxon>Dikarya</taxon>
        <taxon>Basidiomycota</taxon>
        <taxon>Agaricomycotina</taxon>
        <taxon>Tremellomycetes</taxon>
        <taxon>Cystofilobasidiales</taxon>
        <taxon>Mrakiaceae</taxon>
        <taxon>Phaffia</taxon>
    </lineage>
</organism>
<evidence type="ECO:0000256" key="2">
    <source>
        <dbReference type="ARBA" id="ARBA00010199"/>
    </source>
</evidence>
<evidence type="ECO:0000256" key="3">
    <source>
        <dbReference type="ARBA" id="ARBA00022692"/>
    </source>
</evidence>
<dbReference type="GO" id="GO:1990961">
    <property type="term" value="P:xenobiotic detoxification by transmembrane export across the plasma membrane"/>
    <property type="evidence" value="ECO:0007669"/>
    <property type="project" value="InterPro"/>
</dbReference>
<dbReference type="NCBIfam" id="TIGR00797">
    <property type="entry name" value="matE"/>
    <property type="match status" value="1"/>
</dbReference>
<reference evidence="7" key="1">
    <citation type="submission" date="2014-08" db="EMBL/GenBank/DDBJ databases">
        <authorList>
            <person name="Sharma Rahul"/>
            <person name="Thines Marco"/>
        </authorList>
    </citation>
    <scope>NUCLEOTIDE SEQUENCE</scope>
</reference>
<dbReference type="GO" id="GO:0016020">
    <property type="term" value="C:membrane"/>
    <property type="evidence" value="ECO:0007669"/>
    <property type="project" value="UniProtKB-SubCell"/>
</dbReference>
<feature type="transmembrane region" description="Helical" evidence="6">
    <location>
        <begin position="215"/>
        <end position="237"/>
    </location>
</feature>
<protein>
    <submittedName>
        <fullName evidence="7">Uncharacterized membrane protein, predicted efflux pump</fullName>
    </submittedName>
</protein>
<dbReference type="Pfam" id="PF01554">
    <property type="entry name" value="MatE"/>
    <property type="match status" value="2"/>
</dbReference>
<dbReference type="InterPro" id="IPR002528">
    <property type="entry name" value="MATE_fam"/>
</dbReference>
<dbReference type="GO" id="GO:0042910">
    <property type="term" value="F:xenobiotic transmembrane transporter activity"/>
    <property type="evidence" value="ECO:0007669"/>
    <property type="project" value="InterPro"/>
</dbReference>
<dbReference type="GO" id="GO:0015297">
    <property type="term" value="F:antiporter activity"/>
    <property type="evidence" value="ECO:0007669"/>
    <property type="project" value="InterPro"/>
</dbReference>
<feature type="transmembrane region" description="Helical" evidence="6">
    <location>
        <begin position="42"/>
        <end position="64"/>
    </location>
</feature>
<proteinExistence type="inferred from homology"/>
<accession>A0A0F7SM64</accession>
<keyword evidence="3 6" id="KW-0812">Transmembrane</keyword>
<dbReference type="CDD" id="cd13132">
    <property type="entry name" value="MATE_eukaryotic"/>
    <property type="match status" value="1"/>
</dbReference>
<comment type="similarity">
    <text evidence="2">Belongs to the multi antimicrobial extrusion (MATE) (TC 2.A.66.1) family.</text>
</comment>
<feature type="transmembrane region" description="Helical" evidence="6">
    <location>
        <begin position="416"/>
        <end position="436"/>
    </location>
</feature>
<dbReference type="EMBL" id="LN483273">
    <property type="protein sequence ID" value="CDZ98042.1"/>
    <property type="molecule type" value="Genomic_DNA"/>
</dbReference>
<keyword evidence="5 6" id="KW-0472">Membrane</keyword>
<sequence length="491" mass="53046">MSLSERQPLIDRSELHPEVGIQIVSKSDPSVTKEFTYLVKKAIPLILGFILESSVGLTSAAIVGRKGPLELAIVGQGFLIQSVTTNLIVIAATSTQMTLSSPLYTSPTHAKTDVGVVLQRTIVLANLGCLPIFVVWWFIEPIMLALGQPPSLAHGLKGYLRLMMFSQPGYALMEACKNFLQVQGMMSPSTYIIIFLLPIHILLASLLTFKTSLGIYGTGLSVGITYWLFGGCLVAWIKWSKNSRGEGPGECWGGWGWSAFEGWAGFTKIWAPAIMTYSTEWWAYEIVALLAGRLGETAVTAQAGLSALDGALCMIPYAIGLACTARLGNLMGVGESSISEIRSLVKATVFAETATMALTGLILFLVRGRLGYAFTHDKDTVSLIKQVVLPMATYQISDGLQNVGASVLRATGRQSIAAVLHVGAYYVIGLPFGYFLAFHQNLGLVGLWWGQVAALSLVAFTELLICRLGTNWKVEVQKAEERGEDFSTSTS</sequence>
<name>A0A0F7SM64_PHARH</name>
<dbReference type="AlphaFoldDB" id="A0A0F7SM64"/>
<feature type="transmembrane region" description="Helical" evidence="6">
    <location>
        <begin position="448"/>
        <end position="468"/>
    </location>
</feature>
<keyword evidence="4 6" id="KW-1133">Transmembrane helix</keyword>
<feature type="transmembrane region" description="Helical" evidence="6">
    <location>
        <begin position="117"/>
        <end position="139"/>
    </location>
</feature>
<evidence type="ECO:0000256" key="6">
    <source>
        <dbReference type="SAM" id="Phobius"/>
    </source>
</evidence>
<feature type="transmembrane region" description="Helical" evidence="6">
    <location>
        <begin position="190"/>
        <end position="209"/>
    </location>
</feature>
<dbReference type="InterPro" id="IPR045069">
    <property type="entry name" value="MATE_euk"/>
</dbReference>
<evidence type="ECO:0000256" key="1">
    <source>
        <dbReference type="ARBA" id="ARBA00004141"/>
    </source>
</evidence>